<accession>A0ACC0BXU5</accession>
<evidence type="ECO:0000313" key="1">
    <source>
        <dbReference type="EMBL" id="KAI5677497.1"/>
    </source>
</evidence>
<name>A0ACC0BXU5_CATRO</name>
<dbReference type="EMBL" id="CM044702">
    <property type="protein sequence ID" value="KAI5677497.1"/>
    <property type="molecule type" value="Genomic_DNA"/>
</dbReference>
<sequence length="285" mass="31555">MVGAGSTIGCRLGPTVTGRFLSSFSHFCLEPNVAGRESLSSPVRIPTLQYPRLIVRGFGKLMLTTDLGILLWLAIHERLRIDQHLHNLKTASSPNCAMCLSYPKSIEHVLKECRSPGKRGKKVSPECVYRMVEFVHLGPRRRNSKTQIPALVSWTRSPIGWIRLNTDGSTLGNPGLAGVGGFLRDSHASGLILTVETYFTVVIDLIKTNADDTHRLLFIIFLSQIDDEFISRVWTSPCPEEKEHIASFFLLSTEEILVLTVSIRLPDAQVVDVNHSDSAVLHTGS</sequence>
<dbReference type="Proteomes" id="UP001060085">
    <property type="component" value="Linkage Group LG02"/>
</dbReference>
<evidence type="ECO:0000313" key="2">
    <source>
        <dbReference type="Proteomes" id="UP001060085"/>
    </source>
</evidence>
<proteinExistence type="predicted"/>
<gene>
    <name evidence="1" type="ORF">M9H77_08447</name>
</gene>
<comment type="caution">
    <text evidence="1">The sequence shown here is derived from an EMBL/GenBank/DDBJ whole genome shotgun (WGS) entry which is preliminary data.</text>
</comment>
<keyword evidence="2" id="KW-1185">Reference proteome</keyword>
<reference evidence="2" key="1">
    <citation type="journal article" date="2023" name="Nat. Plants">
        <title>Single-cell RNA sequencing provides a high-resolution roadmap for understanding the multicellular compartmentation of specialized metabolism.</title>
        <authorList>
            <person name="Sun S."/>
            <person name="Shen X."/>
            <person name="Li Y."/>
            <person name="Li Y."/>
            <person name="Wang S."/>
            <person name="Li R."/>
            <person name="Zhang H."/>
            <person name="Shen G."/>
            <person name="Guo B."/>
            <person name="Wei J."/>
            <person name="Xu J."/>
            <person name="St-Pierre B."/>
            <person name="Chen S."/>
            <person name="Sun C."/>
        </authorList>
    </citation>
    <scope>NUCLEOTIDE SEQUENCE [LARGE SCALE GENOMIC DNA]</scope>
</reference>
<organism evidence="1 2">
    <name type="scientific">Catharanthus roseus</name>
    <name type="common">Madagascar periwinkle</name>
    <name type="synonym">Vinca rosea</name>
    <dbReference type="NCBI Taxonomy" id="4058"/>
    <lineage>
        <taxon>Eukaryota</taxon>
        <taxon>Viridiplantae</taxon>
        <taxon>Streptophyta</taxon>
        <taxon>Embryophyta</taxon>
        <taxon>Tracheophyta</taxon>
        <taxon>Spermatophyta</taxon>
        <taxon>Magnoliopsida</taxon>
        <taxon>eudicotyledons</taxon>
        <taxon>Gunneridae</taxon>
        <taxon>Pentapetalae</taxon>
        <taxon>asterids</taxon>
        <taxon>lamiids</taxon>
        <taxon>Gentianales</taxon>
        <taxon>Apocynaceae</taxon>
        <taxon>Rauvolfioideae</taxon>
        <taxon>Vinceae</taxon>
        <taxon>Catharanthinae</taxon>
        <taxon>Catharanthus</taxon>
    </lineage>
</organism>
<protein>
    <submittedName>
        <fullName evidence="1">Uncharacterized protein</fullName>
    </submittedName>
</protein>